<dbReference type="EMBL" id="KL892854">
    <property type="protein sequence ID" value="KGL80227.1"/>
    <property type="molecule type" value="Genomic_DNA"/>
</dbReference>
<evidence type="ECO:0008006" key="3">
    <source>
        <dbReference type="Google" id="ProtNLM"/>
    </source>
</evidence>
<dbReference type="Proteomes" id="UP000053641">
    <property type="component" value="Unassembled WGS sequence"/>
</dbReference>
<protein>
    <recommendedName>
        <fullName evidence="3">Retrovirus-related Pol polyprotein from type-1 retrotransposable element R2</fullName>
    </recommendedName>
</protein>
<feature type="non-terminal residue" evidence="1">
    <location>
        <position position="191"/>
    </location>
</feature>
<name>A0A099ZEM7_TINGU</name>
<sequence>TREFLARGLGEGAPKGCRHCPAEWESCSHIIGYCPAVQEARIKRHNDICSMLAEEAKKLGWEIFVEPHLRDNTNELFKPDLVLVKGSCAKVVDVTIRYESGLTTLSDAAAEKARKYQHLAGEVWALTLATTVDFLGFPIGARGKWYVGNNGLLSDHGFSTSRVVRIARALSKKALLSSVDIIHIFASCARQ</sequence>
<dbReference type="STRING" id="94827.A0A099ZEM7"/>
<accession>A0A099ZEM7</accession>
<gene>
    <name evidence="1" type="ORF">N309_11521</name>
</gene>
<feature type="non-terminal residue" evidence="1">
    <location>
        <position position="1"/>
    </location>
</feature>
<organism evidence="1 2">
    <name type="scientific">Tinamus guttatus</name>
    <name type="common">White-throated tinamou</name>
    <dbReference type="NCBI Taxonomy" id="94827"/>
    <lineage>
        <taxon>Eukaryota</taxon>
        <taxon>Metazoa</taxon>
        <taxon>Chordata</taxon>
        <taxon>Craniata</taxon>
        <taxon>Vertebrata</taxon>
        <taxon>Euteleostomi</taxon>
        <taxon>Archelosauria</taxon>
        <taxon>Archosauria</taxon>
        <taxon>Dinosauria</taxon>
        <taxon>Saurischia</taxon>
        <taxon>Theropoda</taxon>
        <taxon>Coelurosauria</taxon>
        <taxon>Aves</taxon>
        <taxon>Palaeognathae</taxon>
        <taxon>Tinamiformes</taxon>
        <taxon>Tinamidae</taxon>
        <taxon>Tinamus</taxon>
    </lineage>
</organism>
<evidence type="ECO:0000313" key="1">
    <source>
        <dbReference type="EMBL" id="KGL80227.1"/>
    </source>
</evidence>
<evidence type="ECO:0000313" key="2">
    <source>
        <dbReference type="Proteomes" id="UP000053641"/>
    </source>
</evidence>
<reference evidence="1 2" key="1">
    <citation type="submission" date="2014-06" db="EMBL/GenBank/DDBJ databases">
        <title>Genome evolution of avian class.</title>
        <authorList>
            <person name="Zhang G."/>
            <person name="Li C."/>
        </authorList>
    </citation>
    <scope>NUCLEOTIDE SEQUENCE [LARGE SCALE GENOMIC DNA]</scope>
    <source>
        <strain evidence="1">BGI_N309</strain>
    </source>
</reference>
<proteinExistence type="predicted"/>
<dbReference type="AlphaFoldDB" id="A0A099ZEM7"/>
<keyword evidence="2" id="KW-1185">Reference proteome</keyword>